<protein>
    <submittedName>
        <fullName evidence="2">Uncharacterized protein</fullName>
    </submittedName>
</protein>
<reference evidence="2 3" key="1">
    <citation type="submission" date="2014-11" db="EMBL/GenBank/DDBJ databases">
        <authorList>
            <person name="Zhu J."/>
            <person name="Qi W."/>
            <person name="Song R."/>
        </authorList>
    </citation>
    <scope>NUCLEOTIDE SEQUENCE [LARGE SCALE GENOMIC DNA]</scope>
</reference>
<dbReference type="EMBL" id="CDMY01000040">
    <property type="protein sequence ID" value="CEL92044.1"/>
    <property type="molecule type" value="Genomic_DNA"/>
</dbReference>
<keyword evidence="3" id="KW-1185">Reference proteome</keyword>
<feature type="compositionally biased region" description="Basic residues" evidence="1">
    <location>
        <begin position="65"/>
        <end position="76"/>
    </location>
</feature>
<organism evidence="2 3">
    <name type="scientific">Vitrella brassicaformis (strain CCMP3155)</name>
    <dbReference type="NCBI Taxonomy" id="1169540"/>
    <lineage>
        <taxon>Eukaryota</taxon>
        <taxon>Sar</taxon>
        <taxon>Alveolata</taxon>
        <taxon>Colpodellida</taxon>
        <taxon>Vitrellaceae</taxon>
        <taxon>Vitrella</taxon>
    </lineage>
</organism>
<evidence type="ECO:0000313" key="2">
    <source>
        <dbReference type="EMBL" id="CEL92044.1"/>
    </source>
</evidence>
<feature type="compositionally biased region" description="Acidic residues" evidence="1">
    <location>
        <begin position="48"/>
        <end position="60"/>
    </location>
</feature>
<evidence type="ECO:0000313" key="3">
    <source>
        <dbReference type="Proteomes" id="UP000041254"/>
    </source>
</evidence>
<sequence length="76" mass="8683">MREALDNIAADQVLLPGTSIYQQAIDEDEVEVEAATKNKRMRAKASGDGDEEWVPEEDDEFSRKATSKRRSSKRRR</sequence>
<proteinExistence type="predicted"/>
<dbReference type="Proteomes" id="UP000041254">
    <property type="component" value="Unassembled WGS sequence"/>
</dbReference>
<dbReference type="AlphaFoldDB" id="A0A0G4E8G6"/>
<name>A0A0G4E8G6_VITBC</name>
<dbReference type="InParanoid" id="A0A0G4E8G6"/>
<evidence type="ECO:0000256" key="1">
    <source>
        <dbReference type="SAM" id="MobiDB-lite"/>
    </source>
</evidence>
<gene>
    <name evidence="2" type="ORF">Vbra_6782</name>
</gene>
<feature type="region of interest" description="Disordered" evidence="1">
    <location>
        <begin position="36"/>
        <end position="76"/>
    </location>
</feature>
<dbReference type="VEuPathDB" id="CryptoDB:Vbra_6782"/>
<accession>A0A0G4E8G6</accession>